<gene>
    <name evidence="1" type="ORF">L2Y54_07790</name>
</gene>
<sequence length="74" mass="8492">MKNYVVIGEKWKRAIVFTSEYYADMYITKNCPGVCCHKYTEADFNAQFGSYANKVLEYGVNAYNAQMLIIIGDD</sequence>
<reference evidence="1" key="1">
    <citation type="journal article" date="2022" name="Microorganisms">
        <title>Two New Species of Filamentous Sulfur Bacteria of the Genus Thiothrix, Thiothrix winogradskyi sp. nov. and 'Candidatus Thiothrix sulfatifontis' sp. nov.</title>
        <authorList>
            <person name="Ravin N.V."/>
            <person name="Rossetti S."/>
            <person name="Beletsky A.V."/>
            <person name="Kadnikov V.V."/>
            <person name="Rudenko T.S."/>
            <person name="Smolyakov D.D."/>
            <person name="Moskvitina M.I."/>
            <person name="Gureeva M.V."/>
            <person name="Mardanov A.V."/>
            <person name="Grabovich M.Y."/>
        </authorList>
    </citation>
    <scope>NUCLEOTIDE SEQUENCE</scope>
    <source>
        <strain evidence="1">CT3</strain>
    </source>
</reference>
<evidence type="ECO:0000313" key="2">
    <source>
        <dbReference type="Proteomes" id="UP001054801"/>
    </source>
</evidence>
<dbReference type="RefSeq" id="WP_236501261.1">
    <property type="nucleotide sequence ID" value="NZ_CP091244.1"/>
</dbReference>
<dbReference type="Proteomes" id="UP001054801">
    <property type="component" value="Chromosome"/>
</dbReference>
<accession>A0ABY3T291</accession>
<organism evidence="1 2">
    <name type="scientific">Thiothrix winogradskyi</name>
    <dbReference type="NCBI Taxonomy" id="96472"/>
    <lineage>
        <taxon>Bacteria</taxon>
        <taxon>Pseudomonadati</taxon>
        <taxon>Pseudomonadota</taxon>
        <taxon>Gammaproteobacteria</taxon>
        <taxon>Thiotrichales</taxon>
        <taxon>Thiotrichaceae</taxon>
        <taxon>Thiothrix</taxon>
    </lineage>
</organism>
<evidence type="ECO:0000313" key="1">
    <source>
        <dbReference type="EMBL" id="UJS25936.1"/>
    </source>
</evidence>
<dbReference type="EMBL" id="CP091244">
    <property type="protein sequence ID" value="UJS25936.1"/>
    <property type="molecule type" value="Genomic_DNA"/>
</dbReference>
<keyword evidence="2" id="KW-1185">Reference proteome</keyword>
<protein>
    <submittedName>
        <fullName evidence="1">Uncharacterized protein</fullName>
    </submittedName>
</protein>
<proteinExistence type="predicted"/>
<name>A0ABY3T291_9GAMM</name>